<feature type="compositionally biased region" description="Basic and acidic residues" evidence="1">
    <location>
        <begin position="1322"/>
        <end position="1335"/>
    </location>
</feature>
<keyword evidence="3" id="KW-0067">ATP-binding</keyword>
<dbReference type="EMBL" id="RSFW01000006">
    <property type="protein sequence ID" value="RSD28592.1"/>
    <property type="molecule type" value="Genomic_DNA"/>
</dbReference>
<reference evidence="4" key="1">
    <citation type="submission" date="2018-12" db="EMBL/GenBank/DDBJ databases">
        <title>Bacillus chawlae sp. nov., Bacillus glennii sp. nov., and Bacillus saganii sp. nov. Isolated from the Vehicle Assembly Building at Kennedy Space Center where the Viking Spacecraft were Assembled.</title>
        <authorList>
            <person name="Seuylemezian A."/>
            <person name="Vaishampayan P."/>
        </authorList>
    </citation>
    <scope>NUCLEOTIDE SEQUENCE [LARGE SCALE GENOMIC DNA]</scope>
    <source>
        <strain evidence="4">DSM 13966</strain>
    </source>
</reference>
<dbReference type="InterPro" id="IPR008571">
    <property type="entry name" value="HerA-like"/>
</dbReference>
<evidence type="ECO:0000259" key="2">
    <source>
        <dbReference type="Pfam" id="PF01935"/>
    </source>
</evidence>
<dbReference type="GO" id="GO:0005524">
    <property type="term" value="F:ATP binding"/>
    <property type="evidence" value="ECO:0007669"/>
    <property type="project" value="UniProtKB-KW"/>
</dbReference>
<evidence type="ECO:0000256" key="1">
    <source>
        <dbReference type="SAM" id="MobiDB-lite"/>
    </source>
</evidence>
<dbReference type="OrthoDB" id="9758751at2"/>
<accession>A0A3R9FKL8</accession>
<protein>
    <submittedName>
        <fullName evidence="3">ATP-binding protein</fullName>
    </submittedName>
</protein>
<dbReference type="InterPro" id="IPR027417">
    <property type="entry name" value="P-loop_NTPase"/>
</dbReference>
<dbReference type="RefSeq" id="WP_125478555.1">
    <property type="nucleotide sequence ID" value="NZ_RSFW01000006.1"/>
</dbReference>
<dbReference type="Gene3D" id="3.40.50.300">
    <property type="entry name" value="P-loop containing nucleotide triphosphate hydrolases"/>
    <property type="match status" value="2"/>
</dbReference>
<comment type="caution">
    <text evidence="3">The sequence shown here is derived from an EMBL/GenBank/DDBJ whole genome shotgun (WGS) entry which is preliminary data.</text>
</comment>
<evidence type="ECO:0000313" key="3">
    <source>
        <dbReference type="EMBL" id="RSD28592.1"/>
    </source>
</evidence>
<dbReference type="InterPro" id="IPR002789">
    <property type="entry name" value="HerA_central"/>
</dbReference>
<dbReference type="SUPFAM" id="SSF52540">
    <property type="entry name" value="P-loop containing nucleoside triphosphate hydrolases"/>
    <property type="match status" value="1"/>
</dbReference>
<name>A0A3R9FKL8_9BACI</name>
<dbReference type="Pfam" id="PF01935">
    <property type="entry name" value="DUF87"/>
    <property type="match status" value="1"/>
</dbReference>
<evidence type="ECO:0000313" key="4">
    <source>
        <dbReference type="Proteomes" id="UP000279911"/>
    </source>
</evidence>
<feature type="region of interest" description="Disordered" evidence="1">
    <location>
        <begin position="1312"/>
        <end position="1339"/>
    </location>
</feature>
<proteinExistence type="predicted"/>
<organism evidence="3 4">
    <name type="scientific">Mesobacillus subterraneus</name>
    <dbReference type="NCBI Taxonomy" id="285983"/>
    <lineage>
        <taxon>Bacteria</taxon>
        <taxon>Bacillati</taxon>
        <taxon>Bacillota</taxon>
        <taxon>Bacilli</taxon>
        <taxon>Bacillales</taxon>
        <taxon>Bacillaceae</taxon>
        <taxon>Mesobacillus</taxon>
    </lineage>
</organism>
<gene>
    <name evidence="3" type="ORF">EJA10_03140</name>
</gene>
<dbReference type="Proteomes" id="UP000279911">
    <property type="component" value="Unassembled WGS sequence"/>
</dbReference>
<feature type="domain" description="Helicase HerA central" evidence="2">
    <location>
        <begin position="1393"/>
        <end position="1600"/>
    </location>
</feature>
<keyword evidence="3" id="KW-0547">Nucleotide-binding</keyword>
<dbReference type="PANTHER" id="PTHR42957:SF1">
    <property type="entry name" value="HELICASE MJ1565-RELATED"/>
    <property type="match status" value="1"/>
</dbReference>
<sequence>MKAYIEKLSAYIEDKINSTDQATFIRLDYFNHPTIYLEVAKFLTSRFDSIEVQLSEEKYNIWKDEYTTEIEEMRKLGFVSIDQRFTKLRNEFGETKKSVVLLATESVQDKGGLADFYSISPADINTLYKGRYAEFFATLDIDDQRAIAIINHLFASIFKHVPLDLFKVSEIADSVSEQNLYQVEEIVEYVLKNLWVKFGLPNILTVNNKLLSELHKGKTFKLLENGEKFIKRETYKSGFSNSAEKKLREKFNKFKEQNEKFIEYEASINSTFGSYEKYCEDIIDFAKGGNLDKLRPKLAEFDQAITIEILGVKTEGETPIKDRVNKLTGEPIHAYSQMILEVLTQLPEPVQSSDKVVINVTAAKLAEGILEEDRTNRWNEICLSLGGLVDYLNVSVQNVVTVEYFNNEDPFALKNKAAVSLDFIKTPNALSKIYFEVKLASDEKTKWFFEWSFSPFDYWLQSFNLIPYIEQQLALNNEDKLPIFTCKQLGNLLTSTDISSFHYQLTNYEIVLHNTLKIFKESSTNGNFDERKVVNKLYRLINPFMKFVMEINNNGFYNAINVQKTLVTAELINTYVTIYNDLWTSYSKYPNFEKEHFYLISNLFSIIEEKDWKERNNIVQGAIIPPIHPAMLEKIEAQHAFIRQGLVDVLTDLVQNFENVKLSDCLQRLSKVENQSAILSGVDCLITQNEVNRAPTHVLGYYALHGESNHTQIIDSSYLIETDYEDDLDENNELRTSSSKAFIIQSHIAEYIKTFPSNIDALSLCFINFDHLYPIIEGIKNFIKVQQKQAGKFSLELDILTSKVNYKAQNYVKLWLDQTFNVDDDIELNIQFNTYKNADIAKLNEFLEYKAYDLAFIDNLLYTSDIKYKTNVGKKIAPSETKFPMVFNPIPAPENKDERSVSISQMQFEASFAHSQLVFWTQNAYAKENEFYRVEKVLSIQKGIMDLLDIFHEKARWVVSIDTGLDKQIFDPENIISFSTGEGIYGELNVAISASIEMKKDIQARLEMRLRKLFPSWLPEMYKQAAEYCLGDSVILDGIKILRALNPYDYEIHSYLSSLLAVQSLNVTEIKEETLLKSFISLDSYDHWFNDEPNRPDLLELEIVRNENDNLLYINANLVECKMGKENPIHIEKGMTQLENSYKFLSSVFSPDSKEHDRRYWFAQLYRLLAFSPIYLTSDEFERERLNSDLNKILNGEFTINWKLTLLTYWLDYNAEELEVITHNFFGQEGIQVNHHPYGQLYIQKQLLPEAERTAVQFEDASNKEYENFADDERTFKEIAKEINRQIEDELVDDPVGNPVIEYPPLVAETKPPIAPTVSKPPSDKTIKEKGDPASKPDTVIILDPDREDPVSPSVVIEPEVDGEPSKLQDVRILLGREQRTNKEIYWEYGHPKLENRHLLITGTSGVGKTYFMQCLLLELANNNVSTLIFDYTDGFKKSQLNVDFKEAMEGKIIQFNVQREGFPINPFKRNLKEYDEDEYDLESEIDVAERIAGIFYSVYKKNGIGDQQKNAIYKATVSGLQKYGDKMSLDYLRSELESLDKGSAKTVLSKIDPLIDRKPFATENLFDWEELRREAGKVFIVQLTGFNRDTQVLLTEFILWDIWSYNLSHGSVEVPFPVILDEAQNLDQSETSPSARILTEGRKFGWSGLFATQTLQYPITKDAITRFQNASQKVHFLPPEGDNKNIASFLSPESDEQKTWATKLSKLSKGQCVVVGSNRLPDGKLGPKSKHVIDVTPLHERKRVK</sequence>
<dbReference type="PANTHER" id="PTHR42957">
    <property type="entry name" value="HELICASE MJ1565-RELATED"/>
    <property type="match status" value="1"/>
</dbReference>